<sequence length="82" mass="10024">MEISYEYDKWLHSKWQRNTRFYTLTLCQNIYGGWMITKTWGSAMTRGFGKSKDLDCQDYQSGLQTYHKLQQRRQRRGYQQID</sequence>
<reference evidence="1 2" key="1">
    <citation type="submission" date="2018-03" db="EMBL/GenBank/DDBJ databases">
        <title>The ancient ancestry and fast evolution of plastids.</title>
        <authorList>
            <person name="Moore K.R."/>
            <person name="Magnabosco C."/>
            <person name="Momper L."/>
            <person name="Gold D.A."/>
            <person name="Bosak T."/>
            <person name="Fournier G.P."/>
        </authorList>
    </citation>
    <scope>NUCLEOTIDE SEQUENCE [LARGE SCALE GENOMIC DNA]</scope>
    <source>
        <strain evidence="1 2">CCALA 016</strain>
    </source>
</reference>
<reference evidence="1 2" key="2">
    <citation type="submission" date="2018-03" db="EMBL/GenBank/DDBJ databases">
        <authorList>
            <person name="Keele B.F."/>
        </authorList>
    </citation>
    <scope>NUCLEOTIDE SEQUENCE [LARGE SCALE GENOMIC DNA]</scope>
    <source>
        <strain evidence="1 2">CCALA 016</strain>
    </source>
</reference>
<evidence type="ECO:0000313" key="1">
    <source>
        <dbReference type="EMBL" id="PSF31742.1"/>
    </source>
</evidence>
<name>A0A2T1LRV1_9CHRO</name>
<dbReference type="RefSeq" id="WP_106459108.1">
    <property type="nucleotide sequence ID" value="NZ_PXOH01000041.1"/>
</dbReference>
<evidence type="ECO:0000313" key="2">
    <source>
        <dbReference type="Proteomes" id="UP000239001"/>
    </source>
</evidence>
<protein>
    <recommendedName>
        <fullName evidence="3">WGR domain-containing protein</fullName>
    </recommendedName>
</protein>
<dbReference type="AlphaFoldDB" id="A0A2T1LRV1"/>
<evidence type="ECO:0008006" key="3">
    <source>
        <dbReference type="Google" id="ProtNLM"/>
    </source>
</evidence>
<dbReference type="OrthoDB" id="582857at2"/>
<gene>
    <name evidence="1" type="ORF">C7H19_22210</name>
</gene>
<dbReference type="Proteomes" id="UP000239001">
    <property type="component" value="Unassembled WGS sequence"/>
</dbReference>
<comment type="caution">
    <text evidence="1">The sequence shown here is derived from an EMBL/GenBank/DDBJ whole genome shotgun (WGS) entry which is preliminary data.</text>
</comment>
<organism evidence="1 2">
    <name type="scientific">Aphanothece hegewaldii CCALA 016</name>
    <dbReference type="NCBI Taxonomy" id="2107694"/>
    <lineage>
        <taxon>Bacteria</taxon>
        <taxon>Bacillati</taxon>
        <taxon>Cyanobacteriota</taxon>
        <taxon>Cyanophyceae</taxon>
        <taxon>Oscillatoriophycideae</taxon>
        <taxon>Chroococcales</taxon>
        <taxon>Aphanothecaceae</taxon>
        <taxon>Aphanothece</taxon>
    </lineage>
</organism>
<keyword evidence="2" id="KW-1185">Reference proteome</keyword>
<proteinExistence type="predicted"/>
<dbReference type="EMBL" id="PXOH01000041">
    <property type="protein sequence ID" value="PSF31742.1"/>
    <property type="molecule type" value="Genomic_DNA"/>
</dbReference>
<accession>A0A2T1LRV1</accession>